<dbReference type="OrthoDB" id="10572409at2759"/>
<protein>
    <submittedName>
        <fullName evidence="1">(spotted green pufferfish) hypothetical protein</fullName>
    </submittedName>
</protein>
<dbReference type="AlphaFoldDB" id="Q4S772"/>
<evidence type="ECO:0000313" key="1">
    <source>
        <dbReference type="EMBL" id="CAG03510.1"/>
    </source>
</evidence>
<organism evidence="1">
    <name type="scientific">Tetraodon nigroviridis</name>
    <name type="common">Spotted green pufferfish</name>
    <name type="synonym">Chelonodon nigroviridis</name>
    <dbReference type="NCBI Taxonomy" id="99883"/>
    <lineage>
        <taxon>Eukaryota</taxon>
        <taxon>Metazoa</taxon>
        <taxon>Chordata</taxon>
        <taxon>Craniata</taxon>
        <taxon>Vertebrata</taxon>
        <taxon>Euteleostomi</taxon>
        <taxon>Actinopterygii</taxon>
        <taxon>Neopterygii</taxon>
        <taxon>Teleostei</taxon>
        <taxon>Neoteleostei</taxon>
        <taxon>Acanthomorphata</taxon>
        <taxon>Eupercaria</taxon>
        <taxon>Tetraodontiformes</taxon>
        <taxon>Tetradontoidea</taxon>
        <taxon>Tetraodontidae</taxon>
        <taxon>Tetraodon</taxon>
    </lineage>
</organism>
<comment type="caution">
    <text evidence="1">The sequence shown here is derived from an EMBL/GenBank/DDBJ whole genome shotgun (WGS) entry which is preliminary data.</text>
</comment>
<name>Q4S772_TETNG</name>
<proteinExistence type="predicted"/>
<gene>
    <name evidence="1" type="ORF">GSTENG00022947001</name>
</gene>
<reference evidence="1" key="1">
    <citation type="journal article" date="2004" name="Nature">
        <title>Genome duplication in the teleost fish Tetraodon nigroviridis reveals the early vertebrate proto-karyotype.</title>
        <authorList>
            <person name="Jaillon O."/>
            <person name="Aury J.-M."/>
            <person name="Brunet F."/>
            <person name="Petit J.-L."/>
            <person name="Stange-Thomann N."/>
            <person name="Mauceli E."/>
            <person name="Bouneau L."/>
            <person name="Fischer C."/>
            <person name="Ozouf-Costaz C."/>
            <person name="Bernot A."/>
            <person name="Nicaud S."/>
            <person name="Jaffe D."/>
            <person name="Fisher S."/>
            <person name="Lutfalla G."/>
            <person name="Dossat C."/>
            <person name="Segurens B."/>
            <person name="Dasilva C."/>
            <person name="Salanoubat M."/>
            <person name="Levy M."/>
            <person name="Boudet N."/>
            <person name="Castellano S."/>
            <person name="Anthouard V."/>
            <person name="Jubin C."/>
            <person name="Castelli V."/>
            <person name="Katinka M."/>
            <person name="Vacherie B."/>
            <person name="Biemont C."/>
            <person name="Skalli Z."/>
            <person name="Cattolico L."/>
            <person name="Poulain J."/>
            <person name="De Berardinis V."/>
            <person name="Cruaud C."/>
            <person name="Duprat S."/>
            <person name="Brottier P."/>
            <person name="Coutanceau J.-P."/>
            <person name="Gouzy J."/>
            <person name="Parra G."/>
            <person name="Lardier G."/>
            <person name="Chapple C."/>
            <person name="McKernan K.J."/>
            <person name="McEwan P."/>
            <person name="Bosak S."/>
            <person name="Kellis M."/>
            <person name="Volff J.-N."/>
            <person name="Guigo R."/>
            <person name="Zody M.C."/>
            <person name="Mesirov J."/>
            <person name="Lindblad-Toh K."/>
            <person name="Birren B."/>
            <person name="Nusbaum C."/>
            <person name="Kahn D."/>
            <person name="Robinson-Rechavi M."/>
            <person name="Laudet V."/>
            <person name="Schachter V."/>
            <person name="Quetier F."/>
            <person name="Saurin W."/>
            <person name="Scarpelli C."/>
            <person name="Wincker P."/>
            <person name="Lander E.S."/>
            <person name="Weissenbach J."/>
            <person name="Roest Crollius H."/>
        </authorList>
    </citation>
    <scope>NUCLEOTIDE SEQUENCE [LARGE SCALE GENOMIC DNA]</scope>
</reference>
<dbReference type="EMBL" id="CAAE01014721">
    <property type="protein sequence ID" value="CAG03510.1"/>
    <property type="molecule type" value="Genomic_DNA"/>
</dbReference>
<sequence>LSVPTETLMDSTTATAELGWTVYPVSGSSDNSVSALLCFRSLKCVITLLLLHTEHD</sequence>
<reference evidence="1" key="2">
    <citation type="submission" date="2004-02" db="EMBL/GenBank/DDBJ databases">
        <authorList>
            <consortium name="Genoscope"/>
            <consortium name="Whitehead Institute Centre for Genome Research"/>
        </authorList>
    </citation>
    <scope>NUCLEOTIDE SEQUENCE</scope>
</reference>
<accession>Q4S772</accession>
<dbReference type="KEGG" id="tng:GSTEN00022947G001"/>
<feature type="non-terminal residue" evidence="1">
    <location>
        <position position="1"/>
    </location>
</feature>